<dbReference type="EnsemblPlants" id="TraesCS5B02G038500.1">
    <property type="protein sequence ID" value="TraesCS5B02G038500.1.cds1"/>
    <property type="gene ID" value="TraesCS5B02G038500"/>
</dbReference>
<sequence length="184" mass="20635">MSAMASDEGSWRLAGENRVVGVKRAGRKKATSSVVSGSGSERHIVGKAPAIDQMTKEEEKKKKNQSKGLPQASPGAGKRLLPHDEIMTILSMKDEPRESDTAEDKKVVAEWLEFQEEVKREYMAKGYVEMDEECFVEREKKKLLLKEAWDKIDFGGLVFLDSDDDSYVVKDQGGPRWADGIVRE</sequence>
<dbReference type="Gramene" id="TraesROB_scaffold_224362_01G000100.1">
    <property type="protein sequence ID" value="TraesROB_scaffold_224362_01G000100.1"/>
    <property type="gene ID" value="TraesROB_scaffold_224362_01G000100"/>
</dbReference>
<evidence type="ECO:0000313" key="3">
    <source>
        <dbReference type="Proteomes" id="UP000019116"/>
    </source>
</evidence>
<feature type="region of interest" description="Disordered" evidence="1">
    <location>
        <begin position="1"/>
        <end position="80"/>
    </location>
</feature>
<dbReference type="Gramene" id="TraesCLE_scaffold_044485_01G000100.1">
    <property type="protein sequence ID" value="TraesCLE_scaffold_044485_01G000100.1"/>
    <property type="gene ID" value="TraesCLE_scaffold_044485_01G000100"/>
</dbReference>
<evidence type="ECO:0000256" key="1">
    <source>
        <dbReference type="SAM" id="MobiDB-lite"/>
    </source>
</evidence>
<keyword evidence="3" id="KW-1185">Reference proteome</keyword>
<organism evidence="2">
    <name type="scientific">Triticum aestivum</name>
    <name type="common">Wheat</name>
    <dbReference type="NCBI Taxonomy" id="4565"/>
    <lineage>
        <taxon>Eukaryota</taxon>
        <taxon>Viridiplantae</taxon>
        <taxon>Streptophyta</taxon>
        <taxon>Embryophyta</taxon>
        <taxon>Tracheophyta</taxon>
        <taxon>Spermatophyta</taxon>
        <taxon>Magnoliopsida</taxon>
        <taxon>Liliopsida</taxon>
        <taxon>Poales</taxon>
        <taxon>Poaceae</taxon>
        <taxon>BOP clade</taxon>
        <taxon>Pooideae</taxon>
        <taxon>Triticodae</taxon>
        <taxon>Triticeae</taxon>
        <taxon>Triticinae</taxon>
        <taxon>Triticum</taxon>
    </lineage>
</organism>
<dbReference type="PANTHER" id="PTHR35166">
    <property type="entry name" value="OS05G0193700 PROTEIN-RELATED"/>
    <property type="match status" value="1"/>
</dbReference>
<dbReference type="AlphaFoldDB" id="A0A3B6LG31"/>
<name>A0A3B6LG31_WHEAT</name>
<protein>
    <submittedName>
        <fullName evidence="2">Uncharacterized protein</fullName>
    </submittedName>
</protein>
<dbReference type="Gramene" id="TraesWEE_scaffold_038654_01G000100.1">
    <property type="protein sequence ID" value="TraesWEE_scaffold_038654_01G000100.1"/>
    <property type="gene ID" value="TraesWEE_scaffold_038654_01G000100"/>
</dbReference>
<evidence type="ECO:0000313" key="2">
    <source>
        <dbReference type="EnsemblPlants" id="TraesCS5B02G038500.1.cds1"/>
    </source>
</evidence>
<dbReference type="Gramene" id="TraesCAD_scaffold_026187_01G000100.1">
    <property type="protein sequence ID" value="TraesCAD_scaffold_026187_01G000100.1"/>
    <property type="gene ID" value="TraesCAD_scaffold_026187_01G000100"/>
</dbReference>
<dbReference type="Gramene" id="TraesCS5B02G038500.1">
    <property type="protein sequence ID" value="TraesCS5B02G038500.1.cds1"/>
    <property type="gene ID" value="TraesCS5B02G038500"/>
</dbReference>
<proteinExistence type="predicted"/>
<accession>A0A3B6LG31</accession>
<dbReference type="OrthoDB" id="721108at2759"/>
<dbReference type="Gramene" id="TraesCS5B03G0101200.1">
    <property type="protein sequence ID" value="TraesCS5B03G0101200.1.CDS1"/>
    <property type="gene ID" value="TraesCS5B03G0101200"/>
</dbReference>
<dbReference type="Gramene" id="TraesRN5B0100102300.1">
    <property type="protein sequence ID" value="TraesRN5B0100102300.1"/>
    <property type="gene ID" value="TraesRN5B0100102300"/>
</dbReference>
<dbReference type="PANTHER" id="PTHR35166:SF15">
    <property type="entry name" value="OS05G0193700 PROTEIN"/>
    <property type="match status" value="1"/>
</dbReference>
<reference evidence="2" key="1">
    <citation type="submission" date="2018-08" db="EMBL/GenBank/DDBJ databases">
        <authorList>
            <person name="Rossello M."/>
        </authorList>
    </citation>
    <scope>NUCLEOTIDE SEQUENCE [LARGE SCALE GENOMIC DNA]</scope>
    <source>
        <strain evidence="2">cv. Chinese Spring</strain>
    </source>
</reference>
<reference evidence="2" key="2">
    <citation type="submission" date="2018-10" db="UniProtKB">
        <authorList>
            <consortium name="EnsemblPlants"/>
        </authorList>
    </citation>
    <scope>IDENTIFICATION</scope>
</reference>
<dbReference type="Proteomes" id="UP000019116">
    <property type="component" value="Chromosome 5B"/>
</dbReference>